<dbReference type="CDD" id="cd23021">
    <property type="entry name" value="zf-HIT_IN80B"/>
    <property type="match status" value="1"/>
</dbReference>
<organism evidence="3 4">
    <name type="scientific">Galendromus occidentalis</name>
    <name type="common">western predatory mite</name>
    <dbReference type="NCBI Taxonomy" id="34638"/>
    <lineage>
        <taxon>Eukaryota</taxon>
        <taxon>Metazoa</taxon>
        <taxon>Ecdysozoa</taxon>
        <taxon>Arthropoda</taxon>
        <taxon>Chelicerata</taxon>
        <taxon>Arachnida</taxon>
        <taxon>Acari</taxon>
        <taxon>Parasitiformes</taxon>
        <taxon>Mesostigmata</taxon>
        <taxon>Gamasina</taxon>
        <taxon>Phytoseioidea</taxon>
        <taxon>Phytoseiidae</taxon>
        <taxon>Typhlodrominae</taxon>
        <taxon>Galendromus</taxon>
    </lineage>
</organism>
<evidence type="ECO:0000313" key="4">
    <source>
        <dbReference type="RefSeq" id="XP_003746720.1"/>
    </source>
</evidence>
<dbReference type="AlphaFoldDB" id="A0AAJ6QWZ4"/>
<dbReference type="GeneID" id="100907186"/>
<evidence type="ECO:0000256" key="1">
    <source>
        <dbReference type="SAM" id="MobiDB-lite"/>
    </source>
</evidence>
<feature type="compositionally biased region" description="Low complexity" evidence="1">
    <location>
        <begin position="135"/>
        <end position="146"/>
    </location>
</feature>
<dbReference type="GO" id="GO:0031011">
    <property type="term" value="C:Ino80 complex"/>
    <property type="evidence" value="ECO:0007669"/>
    <property type="project" value="InterPro"/>
</dbReference>
<dbReference type="InterPro" id="IPR029523">
    <property type="entry name" value="INO80B/Ies2"/>
</dbReference>
<feature type="region of interest" description="Disordered" evidence="1">
    <location>
        <begin position="1"/>
        <end position="154"/>
    </location>
</feature>
<dbReference type="Proteomes" id="UP000694867">
    <property type="component" value="Unplaced"/>
</dbReference>
<feature type="compositionally biased region" description="Basic residues" evidence="1">
    <location>
        <begin position="67"/>
        <end position="80"/>
    </location>
</feature>
<sequence>MSEKLSPVKRSSRTPKLSAKMIALEAEVSQKKRQRPSEPKEPKASSPPVSTPVKPPKSRTPSSSASNRKRKSSSSQKKSRSTPLRTQKDSSQSFSDVDAASSGQTSPLKSLSESMMYEEENDLDVTQFTDSGPLVVDDTSNTTSTTAFPPYLGSNMMSFDKKLKKPKTEENSDEEAEEKWLQALENGKLEEIDSELKSMKDPKLMTARQRAVIEAKQAKVEQLQKFHEMQEALRDQLATEVLSDEILEKKALKAAKRKQLAEEKRDKEKKDTIKRLLKKADSRQKLKKLQKQKAQLIPKVSYRFTSEGVTVSFPVETPPESLGLDLTPRIVQYPSEVLCSNPGCTQVKKYQCSSNGFPVCSLNCYRQVAPLPPLSQLLDVATVSANVEIG</sequence>
<dbReference type="PANTHER" id="PTHR21561:SF12">
    <property type="entry name" value="INO80 COMPLEX SUBUNIT B"/>
    <property type="match status" value="1"/>
</dbReference>
<evidence type="ECO:0000259" key="2">
    <source>
        <dbReference type="SMART" id="SM01406"/>
    </source>
</evidence>
<proteinExistence type="predicted"/>
<name>A0AAJ6QWZ4_9ACAR</name>
<keyword evidence="3" id="KW-1185">Reference proteome</keyword>
<dbReference type="GO" id="GO:0006338">
    <property type="term" value="P:chromatin remodeling"/>
    <property type="evidence" value="ECO:0007669"/>
    <property type="project" value="InterPro"/>
</dbReference>
<gene>
    <name evidence="4" type="primary">LOC100907186</name>
</gene>
<feature type="domain" description="INO80 complex subunit B-like conserved region" evidence="2">
    <location>
        <begin position="245"/>
        <end position="317"/>
    </location>
</feature>
<protein>
    <submittedName>
        <fullName evidence="4">RNA polymerase-associated protein RTF1 homolog</fullName>
    </submittedName>
</protein>
<dbReference type="PANTHER" id="PTHR21561">
    <property type="entry name" value="INO80 COMPLEX SUBUNIT B"/>
    <property type="match status" value="1"/>
</dbReference>
<accession>A0AAJ6QWZ4</accession>
<reference evidence="4" key="1">
    <citation type="submission" date="2025-08" db="UniProtKB">
        <authorList>
            <consortium name="RefSeq"/>
        </authorList>
    </citation>
    <scope>IDENTIFICATION</scope>
</reference>
<evidence type="ECO:0000313" key="3">
    <source>
        <dbReference type="Proteomes" id="UP000694867"/>
    </source>
</evidence>
<feature type="compositionally biased region" description="Polar residues" evidence="1">
    <location>
        <begin position="82"/>
        <end position="113"/>
    </location>
</feature>
<dbReference type="RefSeq" id="XP_003746720.1">
    <property type="nucleotide sequence ID" value="XM_003746672.1"/>
</dbReference>
<dbReference type="SMART" id="SM01406">
    <property type="entry name" value="PAPA-1"/>
    <property type="match status" value="1"/>
</dbReference>
<dbReference type="Pfam" id="PF04795">
    <property type="entry name" value="PAPA-1"/>
    <property type="match status" value="1"/>
</dbReference>
<dbReference type="InterPro" id="IPR006880">
    <property type="entry name" value="INO80B_C"/>
</dbReference>
<dbReference type="KEGG" id="goe:100907186"/>